<dbReference type="AlphaFoldDB" id="A0A0F9TC94"/>
<name>A0A0F9TC94_9ZZZZ</name>
<protein>
    <submittedName>
        <fullName evidence="1">Uncharacterized protein</fullName>
    </submittedName>
</protein>
<sequence>MNLRDVYEMPLYKDTEYTKLTPHADCVRATIMYIGKVKQRGKWYVQTVTVVDETCWQENIYYRTEHPEALLVSGRDEGKEAIWRLRAKKDEYSEILCGYPKELIEEKGQ</sequence>
<organism evidence="1">
    <name type="scientific">marine sediment metagenome</name>
    <dbReference type="NCBI Taxonomy" id="412755"/>
    <lineage>
        <taxon>unclassified sequences</taxon>
        <taxon>metagenomes</taxon>
        <taxon>ecological metagenomes</taxon>
    </lineage>
</organism>
<comment type="caution">
    <text evidence="1">The sequence shown here is derived from an EMBL/GenBank/DDBJ whole genome shotgun (WGS) entry which is preliminary data.</text>
</comment>
<reference evidence="1" key="1">
    <citation type="journal article" date="2015" name="Nature">
        <title>Complex archaea that bridge the gap between prokaryotes and eukaryotes.</title>
        <authorList>
            <person name="Spang A."/>
            <person name="Saw J.H."/>
            <person name="Jorgensen S.L."/>
            <person name="Zaremba-Niedzwiedzka K."/>
            <person name="Martijn J."/>
            <person name="Lind A.E."/>
            <person name="van Eijk R."/>
            <person name="Schleper C."/>
            <person name="Guy L."/>
            <person name="Ettema T.J."/>
        </authorList>
    </citation>
    <scope>NUCLEOTIDE SEQUENCE</scope>
</reference>
<accession>A0A0F9TC94</accession>
<evidence type="ECO:0000313" key="1">
    <source>
        <dbReference type="EMBL" id="KKN78855.1"/>
    </source>
</evidence>
<dbReference type="EMBL" id="LAZR01000256">
    <property type="protein sequence ID" value="KKN78855.1"/>
    <property type="molecule type" value="Genomic_DNA"/>
</dbReference>
<proteinExistence type="predicted"/>
<gene>
    <name evidence="1" type="ORF">LCGC14_0346270</name>
</gene>